<gene>
    <name evidence="1" type="ORF">RAM70_15595</name>
</gene>
<sequence>MKLPIQAQPVMRGVSSSKLAGKTINPSECSWLRCGAKVLECASACYEGGVGACLACLGPSYEACKDCFSDIF</sequence>
<accession>A0ABU3HMV2</accession>
<dbReference type="Proteomes" id="UP001180650">
    <property type="component" value="Unassembled WGS sequence"/>
</dbReference>
<comment type="caution">
    <text evidence="1">The sequence shown here is derived from an EMBL/GenBank/DDBJ whole genome shotgun (WGS) entry which is preliminary data.</text>
</comment>
<protein>
    <submittedName>
        <fullName evidence="1">Uncharacterized protein</fullName>
    </submittedName>
</protein>
<evidence type="ECO:0000313" key="2">
    <source>
        <dbReference type="Proteomes" id="UP001180650"/>
    </source>
</evidence>
<reference evidence="1" key="1">
    <citation type="submission" date="2023-08" db="EMBL/GenBank/DDBJ databases">
        <authorList>
            <person name="Park H.-K."/>
            <person name="Kim I.-S."/>
        </authorList>
    </citation>
    <scope>NUCLEOTIDE SEQUENCE</scope>
    <source>
        <strain evidence="1">NRERC-220</strain>
    </source>
</reference>
<name>A0ABU3HMV2_9CHRO</name>
<organism evidence="1 2">
    <name type="scientific">Microcystis wesenbergii NRERC-220</name>
    <dbReference type="NCBI Taxonomy" id="3068991"/>
    <lineage>
        <taxon>Bacteria</taxon>
        <taxon>Bacillati</taxon>
        <taxon>Cyanobacteriota</taxon>
        <taxon>Cyanophyceae</taxon>
        <taxon>Oscillatoriophycideae</taxon>
        <taxon>Chroococcales</taxon>
        <taxon>Microcystaceae</taxon>
        <taxon>Microcystis</taxon>
    </lineage>
</organism>
<keyword evidence="2" id="KW-1185">Reference proteome</keyword>
<proteinExistence type="predicted"/>
<dbReference type="EMBL" id="JAVSJA010000001">
    <property type="protein sequence ID" value="MDT3675866.1"/>
    <property type="molecule type" value="Genomic_DNA"/>
</dbReference>
<evidence type="ECO:0000313" key="1">
    <source>
        <dbReference type="EMBL" id="MDT3675866.1"/>
    </source>
</evidence>
<dbReference type="RefSeq" id="WP_312674522.1">
    <property type="nucleotide sequence ID" value="NZ_JAVSJA010000001.1"/>
</dbReference>